<organism evidence="4 5">
    <name type="scientific">Croceivirga thetidis</name>
    <dbReference type="NCBI Taxonomy" id="2721623"/>
    <lineage>
        <taxon>Bacteria</taxon>
        <taxon>Pseudomonadati</taxon>
        <taxon>Bacteroidota</taxon>
        <taxon>Flavobacteriia</taxon>
        <taxon>Flavobacteriales</taxon>
        <taxon>Flavobacteriaceae</taxon>
        <taxon>Croceivirga</taxon>
    </lineage>
</organism>
<dbReference type="SUPFAM" id="SSF51419">
    <property type="entry name" value="PLP-binding barrel"/>
    <property type="match status" value="1"/>
</dbReference>
<accession>A0ABX1GRV2</accession>
<dbReference type="Pfam" id="PF01168">
    <property type="entry name" value="Ala_racemase_N"/>
    <property type="match status" value="1"/>
</dbReference>
<keyword evidence="2" id="KW-0456">Lyase</keyword>
<dbReference type="RefSeq" id="WP_168552855.1">
    <property type="nucleotide sequence ID" value="NZ_JAAWWL010000002.1"/>
</dbReference>
<dbReference type="Pfam" id="PF14031">
    <property type="entry name" value="D-ser_dehydrat"/>
    <property type="match status" value="1"/>
</dbReference>
<dbReference type="Gene3D" id="2.40.37.20">
    <property type="entry name" value="D-serine dehydratase-like domain"/>
    <property type="match status" value="1"/>
</dbReference>
<dbReference type="CDD" id="cd06821">
    <property type="entry name" value="PLPDE_III_D-TA"/>
    <property type="match status" value="1"/>
</dbReference>
<sequence>MSDSNWFTVQNIEALTTPSLLLYPDRIEHNIREMLRIAGSAEKLRPHIKTYKMAEVIQMQQKHGINKFKCATIAEMELLASTGAKDILLAMQPVGPEIKRFFEVAANFPNAMFACLVDNLGIANRIEAMALERKQSVGAFIDINNGMNRTGIAPSVAVLELFKSISGNEYLVARGFHVYDGHLRIQDFEERKKACAEALQPVLEMRDTLEADGYKVESIIVGGSPTFPAHAHRDDIVLSPGTTLLWDEGYGSKFPEMNFQHAAVLVTRLISKPQSEQFCLDLGHKSLASEMPFPRVKFLNSDDFEQLGQSEEHFVLSVSNPENYEIGDLFYAIPMHICPTVAKYPNVHVVEDGRISSSWKVAARDRKINF</sequence>
<evidence type="ECO:0000256" key="2">
    <source>
        <dbReference type="ARBA" id="ARBA00023239"/>
    </source>
</evidence>
<dbReference type="PANTHER" id="PTHR28004:SF2">
    <property type="entry name" value="D-SERINE DEHYDRATASE"/>
    <property type="match status" value="1"/>
</dbReference>
<dbReference type="InterPro" id="IPR001608">
    <property type="entry name" value="Ala_racemase_N"/>
</dbReference>
<evidence type="ECO:0000313" key="4">
    <source>
        <dbReference type="EMBL" id="NKI32672.1"/>
    </source>
</evidence>
<proteinExistence type="inferred from homology"/>
<name>A0ABX1GRV2_9FLAO</name>
<comment type="similarity">
    <text evidence="1">Belongs to the DSD1 family.</text>
</comment>
<dbReference type="PANTHER" id="PTHR28004">
    <property type="entry name" value="ZGC:162816-RELATED"/>
    <property type="match status" value="1"/>
</dbReference>
<dbReference type="InterPro" id="IPR029066">
    <property type="entry name" value="PLP-binding_barrel"/>
</dbReference>
<dbReference type="EMBL" id="JAAWWL010000002">
    <property type="protein sequence ID" value="NKI32672.1"/>
    <property type="molecule type" value="Genomic_DNA"/>
</dbReference>
<evidence type="ECO:0000256" key="1">
    <source>
        <dbReference type="ARBA" id="ARBA00005323"/>
    </source>
</evidence>
<dbReference type="Proteomes" id="UP000718451">
    <property type="component" value="Unassembled WGS sequence"/>
</dbReference>
<protein>
    <submittedName>
        <fullName evidence="4">D-TA family PLP-dependent enzyme</fullName>
    </submittedName>
</protein>
<dbReference type="InterPro" id="IPR026956">
    <property type="entry name" value="D-ser_dehydrat-like_dom"/>
</dbReference>
<feature type="domain" description="D-serine dehydratase-like" evidence="3">
    <location>
        <begin position="262"/>
        <end position="351"/>
    </location>
</feature>
<keyword evidence="5" id="KW-1185">Reference proteome</keyword>
<dbReference type="InterPro" id="IPR051466">
    <property type="entry name" value="D-amino_acid_metab_enzyme"/>
</dbReference>
<dbReference type="SMART" id="SM01119">
    <property type="entry name" value="D-ser_dehydrat"/>
    <property type="match status" value="1"/>
</dbReference>
<dbReference type="Gene3D" id="3.20.20.10">
    <property type="entry name" value="Alanine racemase"/>
    <property type="match status" value="1"/>
</dbReference>
<gene>
    <name evidence="4" type="ORF">HCU67_12015</name>
</gene>
<reference evidence="4 5" key="1">
    <citation type="submission" date="2020-04" db="EMBL/GenBank/DDBJ databases">
        <authorList>
            <person name="Yoon J."/>
        </authorList>
    </citation>
    <scope>NUCLEOTIDE SEQUENCE [LARGE SCALE GENOMIC DNA]</scope>
    <source>
        <strain evidence="4 5">DJ-13</strain>
    </source>
</reference>
<comment type="caution">
    <text evidence="4">The sequence shown here is derived from an EMBL/GenBank/DDBJ whole genome shotgun (WGS) entry which is preliminary data.</text>
</comment>
<evidence type="ECO:0000313" key="5">
    <source>
        <dbReference type="Proteomes" id="UP000718451"/>
    </source>
</evidence>
<dbReference type="InterPro" id="IPR042208">
    <property type="entry name" value="D-ser_dehydrat-like_sf"/>
</dbReference>
<evidence type="ECO:0000259" key="3">
    <source>
        <dbReference type="SMART" id="SM01119"/>
    </source>
</evidence>